<dbReference type="Gene3D" id="3.40.50.300">
    <property type="entry name" value="P-loop containing nucleotide triphosphate hydrolases"/>
    <property type="match status" value="1"/>
</dbReference>
<dbReference type="PROSITE" id="PS00211">
    <property type="entry name" value="ABC_TRANSPORTER_1"/>
    <property type="match status" value="1"/>
</dbReference>
<dbReference type="PANTHER" id="PTHR42939:SF1">
    <property type="entry name" value="ABC TRANSPORTER ATP-BINDING PROTEIN ALBC-RELATED"/>
    <property type="match status" value="1"/>
</dbReference>
<evidence type="ECO:0000256" key="1">
    <source>
        <dbReference type="ARBA" id="ARBA00022448"/>
    </source>
</evidence>
<organism evidence="5 6">
    <name type="scientific">Amycolatopsis rubida</name>
    <dbReference type="NCBI Taxonomy" id="112413"/>
    <lineage>
        <taxon>Bacteria</taxon>
        <taxon>Bacillati</taxon>
        <taxon>Actinomycetota</taxon>
        <taxon>Actinomycetes</taxon>
        <taxon>Pseudonocardiales</taxon>
        <taxon>Pseudonocardiaceae</taxon>
        <taxon>Amycolatopsis</taxon>
    </lineage>
</organism>
<name>A0A1I5F0R4_9PSEU</name>
<dbReference type="SMART" id="SM00382">
    <property type="entry name" value="AAA"/>
    <property type="match status" value="1"/>
</dbReference>
<dbReference type="GO" id="GO:0016887">
    <property type="term" value="F:ATP hydrolysis activity"/>
    <property type="evidence" value="ECO:0007669"/>
    <property type="project" value="InterPro"/>
</dbReference>
<dbReference type="CDD" id="cd03230">
    <property type="entry name" value="ABC_DR_subfamily_A"/>
    <property type="match status" value="1"/>
</dbReference>
<dbReference type="Pfam" id="PF00005">
    <property type="entry name" value="ABC_tran"/>
    <property type="match status" value="1"/>
</dbReference>
<dbReference type="InterPro" id="IPR017871">
    <property type="entry name" value="ABC_transporter-like_CS"/>
</dbReference>
<evidence type="ECO:0000256" key="2">
    <source>
        <dbReference type="ARBA" id="ARBA00022741"/>
    </source>
</evidence>
<accession>A0A1I5F0R4</accession>
<dbReference type="AlphaFoldDB" id="A0A1I5F0R4"/>
<sequence length="273" mass="28717">MTPPTPLIRLSGVGKRYGSGEPVLTHIDFEVAAGRVVGILGANGSGKSTLLRVLAGVSRASYGDITGSPAVGYLPDRFPGGQRLSARAYLRHLARIRGLADLSGIDPLLKRLALVGSPDAQLRTLSKGNAQKVGLAQAVLVRPDLLILDEPWSGLDVGTHTVLGELVAETRARGASVVFTDHRPDVVGEHADEVYRLESGRVAPLEPHPERKRITLLPVSSSVDNWSAEPGVHAVADQAGGVVLTVDAEHADAVLLRALSGGWSVREVAPCSQ</sequence>
<dbReference type="SUPFAM" id="SSF52540">
    <property type="entry name" value="P-loop containing nucleoside triphosphate hydrolases"/>
    <property type="match status" value="1"/>
</dbReference>
<evidence type="ECO:0000259" key="4">
    <source>
        <dbReference type="PROSITE" id="PS50893"/>
    </source>
</evidence>
<dbReference type="GO" id="GO:0005524">
    <property type="term" value="F:ATP binding"/>
    <property type="evidence" value="ECO:0007669"/>
    <property type="project" value="UniProtKB-KW"/>
</dbReference>
<dbReference type="InterPro" id="IPR051782">
    <property type="entry name" value="ABC_Transporter_VariousFunc"/>
</dbReference>
<proteinExistence type="predicted"/>
<keyword evidence="3" id="KW-0067">ATP-binding</keyword>
<dbReference type="OrthoDB" id="5182800at2"/>
<dbReference type="EMBL" id="FOWC01000001">
    <property type="protein sequence ID" value="SFO17388.1"/>
    <property type="molecule type" value="Genomic_DNA"/>
</dbReference>
<feature type="domain" description="ABC transporter" evidence="4">
    <location>
        <begin position="8"/>
        <end position="224"/>
    </location>
</feature>
<dbReference type="STRING" id="112413.SAMN05421854_101892"/>
<dbReference type="PANTHER" id="PTHR42939">
    <property type="entry name" value="ABC TRANSPORTER ATP-BINDING PROTEIN ALBC-RELATED"/>
    <property type="match status" value="1"/>
</dbReference>
<dbReference type="InterPro" id="IPR003439">
    <property type="entry name" value="ABC_transporter-like_ATP-bd"/>
</dbReference>
<dbReference type="PROSITE" id="PS50893">
    <property type="entry name" value="ABC_TRANSPORTER_2"/>
    <property type="match status" value="1"/>
</dbReference>
<dbReference type="InterPro" id="IPR003593">
    <property type="entry name" value="AAA+_ATPase"/>
</dbReference>
<dbReference type="Proteomes" id="UP000199137">
    <property type="component" value="Unassembled WGS sequence"/>
</dbReference>
<reference evidence="5 6" key="1">
    <citation type="submission" date="2016-10" db="EMBL/GenBank/DDBJ databases">
        <authorList>
            <person name="de Groot N.N."/>
        </authorList>
    </citation>
    <scope>NUCLEOTIDE SEQUENCE [LARGE SCALE GENOMIC DNA]</scope>
    <source>
        <strain evidence="5 6">DSM 44637</strain>
    </source>
</reference>
<keyword evidence="2" id="KW-0547">Nucleotide-binding</keyword>
<evidence type="ECO:0000313" key="6">
    <source>
        <dbReference type="Proteomes" id="UP000199137"/>
    </source>
</evidence>
<evidence type="ECO:0000313" key="5">
    <source>
        <dbReference type="EMBL" id="SFO17388.1"/>
    </source>
</evidence>
<keyword evidence="1" id="KW-0813">Transport</keyword>
<dbReference type="InterPro" id="IPR027417">
    <property type="entry name" value="P-loop_NTPase"/>
</dbReference>
<gene>
    <name evidence="5" type="ORF">SAMN05421854_101892</name>
</gene>
<protein>
    <submittedName>
        <fullName evidence="5">ABC-type multidrug transport system, ATPase component</fullName>
    </submittedName>
</protein>
<evidence type="ECO:0000256" key="3">
    <source>
        <dbReference type="ARBA" id="ARBA00022840"/>
    </source>
</evidence>